<dbReference type="Pfam" id="PF06172">
    <property type="entry name" value="Cupin_5"/>
    <property type="match status" value="1"/>
</dbReference>
<dbReference type="SUPFAM" id="SSF51182">
    <property type="entry name" value="RmlC-like cupins"/>
    <property type="match status" value="1"/>
</dbReference>
<feature type="domain" description="DUF985" evidence="1">
    <location>
        <begin position="32"/>
        <end position="164"/>
    </location>
</feature>
<organism evidence="2 3">
    <name type="scientific">Curtobacterium poinsettiae</name>
    <dbReference type="NCBI Taxonomy" id="159612"/>
    <lineage>
        <taxon>Bacteria</taxon>
        <taxon>Bacillati</taxon>
        <taxon>Actinomycetota</taxon>
        <taxon>Actinomycetes</taxon>
        <taxon>Micrococcales</taxon>
        <taxon>Microbacteriaceae</taxon>
        <taxon>Curtobacterium</taxon>
    </lineage>
</organism>
<reference evidence="2" key="1">
    <citation type="submission" date="2022-09" db="EMBL/GenBank/DDBJ databases">
        <title>Taxonomy of Curtobacterium flaccumfaciens.</title>
        <authorList>
            <person name="Osdaghi E."/>
            <person name="Taghavi S.M."/>
            <person name="Hamidizade M."/>
            <person name="Abachi H."/>
            <person name="Fazliarab A."/>
            <person name="Baeyen S."/>
            <person name="Portier P."/>
            <person name="Van Vaerenbergh J."/>
            <person name="Jacques M.-A."/>
        </authorList>
    </citation>
    <scope>NUCLEOTIDE SEQUENCE</scope>
    <source>
        <strain evidence="2">AGQB46</strain>
    </source>
</reference>
<dbReference type="InterPro" id="IPR014710">
    <property type="entry name" value="RmlC-like_jellyroll"/>
</dbReference>
<proteinExistence type="predicted"/>
<dbReference type="InterPro" id="IPR009327">
    <property type="entry name" value="Cupin_DUF985"/>
</dbReference>
<dbReference type="AlphaFoldDB" id="A0A9Q9P880"/>
<dbReference type="EMBL" id="CP106879">
    <property type="protein sequence ID" value="UYC80924.1"/>
    <property type="molecule type" value="Genomic_DNA"/>
</dbReference>
<dbReference type="InterPro" id="IPR011051">
    <property type="entry name" value="RmlC_Cupin_sf"/>
</dbReference>
<name>A0A9Q9P880_9MICO</name>
<evidence type="ECO:0000313" key="2">
    <source>
        <dbReference type="EMBL" id="UYC80924.1"/>
    </source>
</evidence>
<dbReference type="PANTHER" id="PTHR33387">
    <property type="entry name" value="RMLC-LIKE JELLY ROLL FOLD PROTEIN"/>
    <property type="match status" value="1"/>
</dbReference>
<dbReference type="PANTHER" id="PTHR33387:SF3">
    <property type="entry name" value="DUF985 DOMAIN-CONTAINING PROTEIN"/>
    <property type="match status" value="1"/>
</dbReference>
<protein>
    <submittedName>
        <fullName evidence="2">Cupin domain-containing protein</fullName>
    </submittedName>
</protein>
<dbReference type="InterPro" id="IPR039935">
    <property type="entry name" value="YML079W-like"/>
</dbReference>
<sequence length="172" mass="18429">MTESAPHPGMAARRTVTGELIEWLDVPKRAIALGMEPHPEGGWYVRTWTSPATVTTPAGERPAATLIHFLLPPGEASAWHRVTSDEIWMWHGPDTVDLQLGGDGDVPEPSATITLGPDAGRDRVNDAQAFVRGGVWQRTIPGDGEVLLSCLVSPGFSFDDFTMADDGDAAAE</sequence>
<accession>A0A9Q9P880</accession>
<dbReference type="CDD" id="cd06121">
    <property type="entry name" value="cupin_YML079wp"/>
    <property type="match status" value="1"/>
</dbReference>
<gene>
    <name evidence="2" type="ORF">OE229_00235</name>
</gene>
<dbReference type="KEGG" id="cpoi:OE229_00235"/>
<dbReference type="RefSeq" id="WP_262139171.1">
    <property type="nucleotide sequence ID" value="NZ_CP106879.1"/>
</dbReference>
<evidence type="ECO:0000259" key="1">
    <source>
        <dbReference type="Pfam" id="PF06172"/>
    </source>
</evidence>
<dbReference type="Proteomes" id="UP001062223">
    <property type="component" value="Chromosome"/>
</dbReference>
<evidence type="ECO:0000313" key="3">
    <source>
        <dbReference type="Proteomes" id="UP001062223"/>
    </source>
</evidence>
<dbReference type="Gene3D" id="2.60.120.10">
    <property type="entry name" value="Jelly Rolls"/>
    <property type="match status" value="1"/>
</dbReference>